<name>E1L641_9FIRM</name>
<dbReference type="PANTHER" id="PTHR40396">
    <property type="entry name" value="ATPASE-LIKE PROTEIN"/>
    <property type="match status" value="1"/>
</dbReference>
<accession>E1L641</accession>
<gene>
    <name evidence="2" type="ORF">HMPREF9321_0946</name>
</gene>
<dbReference type="PANTHER" id="PTHR40396:SF1">
    <property type="entry name" value="ATPASE AAA-TYPE CORE DOMAIN-CONTAINING PROTEIN"/>
    <property type="match status" value="1"/>
</dbReference>
<evidence type="ECO:0000313" key="2">
    <source>
        <dbReference type="EMBL" id="EFL56187.1"/>
    </source>
</evidence>
<dbReference type="Pfam" id="PF13304">
    <property type="entry name" value="AAA_21"/>
    <property type="match status" value="1"/>
</dbReference>
<evidence type="ECO:0000313" key="3">
    <source>
        <dbReference type="Proteomes" id="UP000004211"/>
    </source>
</evidence>
<dbReference type="Proteomes" id="UP000004211">
    <property type="component" value="Unassembled WGS sequence"/>
</dbReference>
<dbReference type="Gene3D" id="3.40.50.300">
    <property type="entry name" value="P-loop containing nucleotide triphosphate hydrolases"/>
    <property type="match status" value="1"/>
</dbReference>
<sequence length="392" mass="44762">MLIDFTFSNVRSFKDKVTFSMETGEGITAYSKENTIQHDTVDAVKSAFIFGGNASGKTNLLRALMLLKIVVLHGTLSEIDPLPIDTYAHGNDNTYFNIRFIKNDKQFTYTIEYNEDFVVEESLVVDGNILFSRDTGHAHMPESIVSLESSLRRNQPLLYFAQSNNVSLAKEAYEWFALDILSPSLLTSSMDSRKAFRALHDNPQLKDDVLYFLRAADFNIRDIKTELIQITNEQNIDTSKSVLLVKCEHEGINGETFSIEYEAESIGTRIFLVLALAILQRDNHGKLFLIDEFDRSLHPKLVTILLKIFNEWNTTESQLIATTHDNDILDYALRTDQIWFVDKNYYGISELHSAFDFNELDIREIKKNYQDGVYGGNQIVSDALMKDIIESV</sequence>
<dbReference type="eggNOG" id="COG1106">
    <property type="taxonomic scope" value="Bacteria"/>
</dbReference>
<evidence type="ECO:0000259" key="1">
    <source>
        <dbReference type="Pfam" id="PF13304"/>
    </source>
</evidence>
<dbReference type="GO" id="GO:0005524">
    <property type="term" value="F:ATP binding"/>
    <property type="evidence" value="ECO:0007669"/>
    <property type="project" value="InterPro"/>
</dbReference>
<dbReference type="GO" id="GO:0016887">
    <property type="term" value="F:ATP hydrolysis activity"/>
    <property type="evidence" value="ECO:0007669"/>
    <property type="project" value="InterPro"/>
</dbReference>
<dbReference type="InterPro" id="IPR027417">
    <property type="entry name" value="P-loop_NTPase"/>
</dbReference>
<comment type="caution">
    <text evidence="2">The sequence shown here is derived from an EMBL/GenBank/DDBJ whole genome shotgun (WGS) entry which is preliminary data.</text>
</comment>
<organism evidence="2 3">
    <name type="scientific">Veillonella atypica ACS-049-V-Sch6</name>
    <dbReference type="NCBI Taxonomy" id="866776"/>
    <lineage>
        <taxon>Bacteria</taxon>
        <taxon>Bacillati</taxon>
        <taxon>Bacillota</taxon>
        <taxon>Negativicutes</taxon>
        <taxon>Veillonellales</taxon>
        <taxon>Veillonellaceae</taxon>
        <taxon>Veillonella</taxon>
    </lineage>
</organism>
<dbReference type="AlphaFoldDB" id="E1L641"/>
<reference evidence="2 3" key="1">
    <citation type="submission" date="2010-08" db="EMBL/GenBank/DDBJ databases">
        <authorList>
            <person name="Durkin A.S."/>
            <person name="Madupu R."/>
            <person name="Torralba M."/>
            <person name="Gillis M."/>
            <person name="Methe B."/>
            <person name="Sutton G."/>
            <person name="Nelson K.E."/>
        </authorList>
    </citation>
    <scope>NUCLEOTIDE SEQUENCE [LARGE SCALE GENOMIC DNA]</scope>
    <source>
        <strain evidence="2 3">ACS-049-V-Sch6</strain>
    </source>
</reference>
<dbReference type="SUPFAM" id="SSF52540">
    <property type="entry name" value="P-loop containing nucleoside triphosphate hydrolases"/>
    <property type="match status" value="1"/>
</dbReference>
<protein>
    <recommendedName>
        <fullName evidence="1">ATPase AAA-type core domain-containing protein</fullName>
    </recommendedName>
</protein>
<dbReference type="CDD" id="cd00267">
    <property type="entry name" value="ABC_ATPase"/>
    <property type="match status" value="1"/>
</dbReference>
<dbReference type="EMBL" id="AEDR01000027">
    <property type="protein sequence ID" value="EFL56187.1"/>
    <property type="molecule type" value="Genomic_DNA"/>
</dbReference>
<dbReference type="InterPro" id="IPR003959">
    <property type="entry name" value="ATPase_AAA_core"/>
</dbReference>
<feature type="domain" description="ATPase AAA-type core" evidence="1">
    <location>
        <begin position="47"/>
        <end position="330"/>
    </location>
</feature>
<proteinExistence type="predicted"/>